<proteinExistence type="predicted"/>
<dbReference type="Pfam" id="PF24124">
    <property type="entry name" value="YphA"/>
    <property type="match status" value="1"/>
</dbReference>
<feature type="transmembrane region" description="Helical" evidence="1">
    <location>
        <begin position="6"/>
        <end position="21"/>
    </location>
</feature>
<feature type="transmembrane region" description="Helical" evidence="1">
    <location>
        <begin position="157"/>
        <end position="179"/>
    </location>
</feature>
<keyword evidence="1" id="KW-0812">Transmembrane</keyword>
<feature type="transmembrane region" description="Helical" evidence="1">
    <location>
        <begin position="75"/>
        <end position="95"/>
    </location>
</feature>
<gene>
    <name evidence="2" type="ORF">ACFPU1_15750</name>
</gene>
<dbReference type="RefSeq" id="WP_385942807.1">
    <property type="nucleotide sequence ID" value="NZ_JBHSOZ010000010.1"/>
</dbReference>
<dbReference type="Proteomes" id="UP001596142">
    <property type="component" value="Unassembled WGS sequence"/>
</dbReference>
<evidence type="ECO:0000256" key="1">
    <source>
        <dbReference type="SAM" id="Phobius"/>
    </source>
</evidence>
<feature type="transmembrane region" description="Helical" evidence="1">
    <location>
        <begin position="50"/>
        <end position="68"/>
    </location>
</feature>
<evidence type="ECO:0000313" key="2">
    <source>
        <dbReference type="EMBL" id="MFC5714204.1"/>
    </source>
</evidence>
<sequence>MVGLWFYLIGWFFWICLTFFHKETNERLWWSSVTLLGIIASSFHVQWGDININLAFILLFTAGFLYAGRCKGFSLFRVAGNSLALLFLYAALRFIEWYDPVFFLWHLTFVPAGIMAFSIILLLQRQKERVAATFLIFFPGEVVASMVLSSLTEGMFIAPPIFFDKWAAAVFIIYLWGCLEEGLYQVSKRQSFPSKNLSKRISL</sequence>
<organism evidence="2 3">
    <name type="scientific">Thalassorhabdus alkalitolerans</name>
    <dbReference type="NCBI Taxonomy" id="2282697"/>
    <lineage>
        <taxon>Bacteria</taxon>
        <taxon>Bacillati</taxon>
        <taxon>Bacillota</taxon>
        <taxon>Bacilli</taxon>
        <taxon>Bacillales</taxon>
        <taxon>Bacillaceae</taxon>
        <taxon>Thalassorhabdus</taxon>
    </lineage>
</organism>
<feature type="transmembrane region" description="Helical" evidence="1">
    <location>
        <begin position="28"/>
        <end position="44"/>
    </location>
</feature>
<feature type="transmembrane region" description="Helical" evidence="1">
    <location>
        <begin position="101"/>
        <end position="123"/>
    </location>
</feature>
<comment type="caution">
    <text evidence="2">The sequence shown here is derived from an EMBL/GenBank/DDBJ whole genome shotgun (WGS) entry which is preliminary data.</text>
</comment>
<reference evidence="3" key="1">
    <citation type="journal article" date="2019" name="Int. J. Syst. Evol. Microbiol.">
        <title>The Global Catalogue of Microorganisms (GCM) 10K type strain sequencing project: providing services to taxonomists for standard genome sequencing and annotation.</title>
        <authorList>
            <consortium name="The Broad Institute Genomics Platform"/>
            <consortium name="The Broad Institute Genome Sequencing Center for Infectious Disease"/>
            <person name="Wu L."/>
            <person name="Ma J."/>
        </authorList>
    </citation>
    <scope>NUCLEOTIDE SEQUENCE [LARGE SCALE GENOMIC DNA]</scope>
    <source>
        <strain evidence="3">CECT 7184</strain>
    </source>
</reference>
<evidence type="ECO:0000313" key="3">
    <source>
        <dbReference type="Proteomes" id="UP001596142"/>
    </source>
</evidence>
<keyword evidence="3" id="KW-1185">Reference proteome</keyword>
<keyword evidence="1" id="KW-1133">Transmembrane helix</keyword>
<dbReference type="EMBL" id="JBHSOZ010000010">
    <property type="protein sequence ID" value="MFC5714204.1"/>
    <property type="molecule type" value="Genomic_DNA"/>
</dbReference>
<protein>
    <submittedName>
        <fullName evidence="2">Uncharacterized protein</fullName>
    </submittedName>
</protein>
<name>A0ABW0YP07_9BACI</name>
<keyword evidence="1" id="KW-0472">Membrane</keyword>
<dbReference type="InterPro" id="IPR014617">
    <property type="entry name" value="YphA_Bacsu"/>
</dbReference>
<feature type="transmembrane region" description="Helical" evidence="1">
    <location>
        <begin position="130"/>
        <end position="151"/>
    </location>
</feature>
<accession>A0ABW0YP07</accession>